<dbReference type="InterPro" id="IPR013785">
    <property type="entry name" value="Aldolase_TIM"/>
</dbReference>
<protein>
    <recommendedName>
        <fullName evidence="6">Ribulose-phosphate 3-epimerase</fullName>
    </recommendedName>
</protein>
<organism evidence="4 5">
    <name type="scientific">Candidatus Uhrbacteria bacterium CG22_combo_CG10-13_8_21_14_all_47_17</name>
    <dbReference type="NCBI Taxonomy" id="1975041"/>
    <lineage>
        <taxon>Bacteria</taxon>
        <taxon>Candidatus Uhriibacteriota</taxon>
    </lineage>
</organism>
<gene>
    <name evidence="4" type="ORF">COX00_03700</name>
</gene>
<evidence type="ECO:0000256" key="1">
    <source>
        <dbReference type="ARBA" id="ARBA00022723"/>
    </source>
</evidence>
<name>A0A2H0BRQ2_9BACT</name>
<dbReference type="EMBL" id="PCSZ01000068">
    <property type="protein sequence ID" value="PIP60355.1"/>
    <property type="molecule type" value="Genomic_DNA"/>
</dbReference>
<reference evidence="4 5" key="1">
    <citation type="submission" date="2017-09" db="EMBL/GenBank/DDBJ databases">
        <title>Depth-based differentiation of microbial function through sediment-hosted aquifers and enrichment of novel symbionts in the deep terrestrial subsurface.</title>
        <authorList>
            <person name="Probst A.J."/>
            <person name="Ladd B."/>
            <person name="Jarett J.K."/>
            <person name="Geller-Mcgrath D.E."/>
            <person name="Sieber C.M."/>
            <person name="Emerson J.B."/>
            <person name="Anantharaman K."/>
            <person name="Thomas B.C."/>
            <person name="Malmstrom R."/>
            <person name="Stieglmeier M."/>
            <person name="Klingl A."/>
            <person name="Woyke T."/>
            <person name="Ryan C.M."/>
            <person name="Banfield J.F."/>
        </authorList>
    </citation>
    <scope>NUCLEOTIDE SEQUENCE [LARGE SCALE GENOMIC DNA]</scope>
    <source>
        <strain evidence="4">CG22_combo_CG10-13_8_21_14_all_47_17</strain>
    </source>
</reference>
<comment type="caution">
    <text evidence="4">The sequence shown here is derived from an EMBL/GenBank/DDBJ whole genome shotgun (WGS) entry which is preliminary data.</text>
</comment>
<sequence>MGNKTSSGQENPAYMDKGEALFRGKTQKKDSRSRHMKLELIPAILSHDADDAQQKAELCAGHVSTVQLDVMDGSFVKNTTWHNATQAKRWSKRLRIELHLMVQDPLKVMKSWKHIPQFTRAVWHVEANVDSTKILDWCAQHKIQGGLALKPETPVEAITPYLYHPAFSRALILGVHPGQSGQKLIPSTKKKVSQLRALRPKLPIAFDGGISLRNIDSLAKNGVTAFCIASAIFKTKDPKITIQHFLDKLDRIGHVL</sequence>
<dbReference type="GO" id="GO:0046872">
    <property type="term" value="F:metal ion binding"/>
    <property type="evidence" value="ECO:0007669"/>
    <property type="project" value="UniProtKB-KW"/>
</dbReference>
<proteinExistence type="predicted"/>
<dbReference type="InterPro" id="IPR011060">
    <property type="entry name" value="RibuloseP-bd_barrel"/>
</dbReference>
<feature type="region of interest" description="Disordered" evidence="3">
    <location>
        <begin position="1"/>
        <end position="33"/>
    </location>
</feature>
<evidence type="ECO:0000313" key="5">
    <source>
        <dbReference type="Proteomes" id="UP000231581"/>
    </source>
</evidence>
<accession>A0A2H0BRQ2</accession>
<evidence type="ECO:0000256" key="3">
    <source>
        <dbReference type="SAM" id="MobiDB-lite"/>
    </source>
</evidence>
<dbReference type="GO" id="GO:0005975">
    <property type="term" value="P:carbohydrate metabolic process"/>
    <property type="evidence" value="ECO:0007669"/>
    <property type="project" value="InterPro"/>
</dbReference>
<evidence type="ECO:0008006" key="6">
    <source>
        <dbReference type="Google" id="ProtNLM"/>
    </source>
</evidence>
<evidence type="ECO:0000256" key="2">
    <source>
        <dbReference type="ARBA" id="ARBA00023235"/>
    </source>
</evidence>
<feature type="compositionally biased region" description="Polar residues" evidence="3">
    <location>
        <begin position="1"/>
        <end position="10"/>
    </location>
</feature>
<dbReference type="SUPFAM" id="SSF51366">
    <property type="entry name" value="Ribulose-phoshate binding barrel"/>
    <property type="match status" value="1"/>
</dbReference>
<dbReference type="Gene3D" id="3.20.20.70">
    <property type="entry name" value="Aldolase class I"/>
    <property type="match status" value="1"/>
</dbReference>
<dbReference type="Pfam" id="PF00834">
    <property type="entry name" value="Ribul_P_3_epim"/>
    <property type="match status" value="1"/>
</dbReference>
<feature type="compositionally biased region" description="Basic and acidic residues" evidence="3">
    <location>
        <begin position="16"/>
        <end position="30"/>
    </location>
</feature>
<dbReference type="GO" id="GO:0016857">
    <property type="term" value="F:racemase and epimerase activity, acting on carbohydrates and derivatives"/>
    <property type="evidence" value="ECO:0007669"/>
    <property type="project" value="InterPro"/>
</dbReference>
<dbReference type="AlphaFoldDB" id="A0A2H0BRQ2"/>
<keyword evidence="2" id="KW-0413">Isomerase</keyword>
<dbReference type="Proteomes" id="UP000231581">
    <property type="component" value="Unassembled WGS sequence"/>
</dbReference>
<evidence type="ECO:0000313" key="4">
    <source>
        <dbReference type="EMBL" id="PIP60355.1"/>
    </source>
</evidence>
<dbReference type="InterPro" id="IPR000056">
    <property type="entry name" value="Ribul_P_3_epim-like"/>
</dbReference>
<dbReference type="PANTHER" id="PTHR11749">
    <property type="entry name" value="RIBULOSE-5-PHOSPHATE-3-EPIMERASE"/>
    <property type="match status" value="1"/>
</dbReference>
<keyword evidence="1" id="KW-0479">Metal-binding</keyword>